<comment type="caution">
    <text evidence="3">The sequence shown here is derived from an EMBL/GenBank/DDBJ whole genome shotgun (WGS) entry which is preliminary data.</text>
</comment>
<sequence>MRGALFSSPGEPSVPRSEAQWRKLEDKADRLTVDVGRLKEEKKELAIRVQQQEMELKKLKKEVAGHEEAIRKAVEKTELDFPNSEDGQRYLQGYWADHLSDYKKSEEFQAEVAVIAGPYFENGFMACKE</sequence>
<evidence type="ECO:0000256" key="1">
    <source>
        <dbReference type="SAM" id="Coils"/>
    </source>
</evidence>
<feature type="coiled-coil region" evidence="1">
    <location>
        <begin position="21"/>
        <end position="76"/>
    </location>
</feature>
<keyword evidence="1" id="KW-0175">Coiled coil</keyword>
<reference evidence="3" key="2">
    <citation type="journal article" date="2024" name="Plant">
        <title>Genomic evolution and insights into agronomic trait innovations of Sesamum species.</title>
        <authorList>
            <person name="Miao H."/>
            <person name="Wang L."/>
            <person name="Qu L."/>
            <person name="Liu H."/>
            <person name="Sun Y."/>
            <person name="Le M."/>
            <person name="Wang Q."/>
            <person name="Wei S."/>
            <person name="Zheng Y."/>
            <person name="Lin W."/>
            <person name="Duan Y."/>
            <person name="Cao H."/>
            <person name="Xiong S."/>
            <person name="Wang X."/>
            <person name="Wei L."/>
            <person name="Li C."/>
            <person name="Ma Q."/>
            <person name="Ju M."/>
            <person name="Zhao R."/>
            <person name="Li G."/>
            <person name="Mu C."/>
            <person name="Tian Q."/>
            <person name="Mei H."/>
            <person name="Zhang T."/>
            <person name="Gao T."/>
            <person name="Zhang H."/>
        </authorList>
    </citation>
    <scope>NUCLEOTIDE SEQUENCE</scope>
    <source>
        <strain evidence="3">KEN1</strain>
    </source>
</reference>
<accession>A0AAW2TPL9</accession>
<evidence type="ECO:0000256" key="2">
    <source>
        <dbReference type="SAM" id="MobiDB-lite"/>
    </source>
</evidence>
<organism evidence="3">
    <name type="scientific">Sesamum latifolium</name>
    <dbReference type="NCBI Taxonomy" id="2727402"/>
    <lineage>
        <taxon>Eukaryota</taxon>
        <taxon>Viridiplantae</taxon>
        <taxon>Streptophyta</taxon>
        <taxon>Embryophyta</taxon>
        <taxon>Tracheophyta</taxon>
        <taxon>Spermatophyta</taxon>
        <taxon>Magnoliopsida</taxon>
        <taxon>eudicotyledons</taxon>
        <taxon>Gunneridae</taxon>
        <taxon>Pentapetalae</taxon>
        <taxon>asterids</taxon>
        <taxon>lamiids</taxon>
        <taxon>Lamiales</taxon>
        <taxon>Pedaliaceae</taxon>
        <taxon>Sesamum</taxon>
    </lineage>
</organism>
<protein>
    <submittedName>
        <fullName evidence="3">Uncharacterized protein</fullName>
    </submittedName>
</protein>
<gene>
    <name evidence="3" type="ORF">Slati_3868000</name>
</gene>
<feature type="region of interest" description="Disordered" evidence="2">
    <location>
        <begin position="1"/>
        <end position="21"/>
    </location>
</feature>
<reference evidence="3" key="1">
    <citation type="submission" date="2020-06" db="EMBL/GenBank/DDBJ databases">
        <authorList>
            <person name="Li T."/>
            <person name="Hu X."/>
            <person name="Zhang T."/>
            <person name="Song X."/>
            <person name="Zhang H."/>
            <person name="Dai N."/>
            <person name="Sheng W."/>
            <person name="Hou X."/>
            <person name="Wei L."/>
        </authorList>
    </citation>
    <scope>NUCLEOTIDE SEQUENCE</scope>
    <source>
        <strain evidence="3">KEN1</strain>
        <tissue evidence="3">Leaf</tissue>
    </source>
</reference>
<proteinExistence type="predicted"/>
<dbReference type="EMBL" id="JACGWN010000014">
    <property type="protein sequence ID" value="KAL0405541.1"/>
    <property type="molecule type" value="Genomic_DNA"/>
</dbReference>
<dbReference type="AlphaFoldDB" id="A0AAW2TPL9"/>
<evidence type="ECO:0000313" key="3">
    <source>
        <dbReference type="EMBL" id="KAL0405541.1"/>
    </source>
</evidence>
<dbReference type="SUPFAM" id="SSF90250">
    <property type="entry name" value="Troponin coil-coiled subunits"/>
    <property type="match status" value="1"/>
</dbReference>
<name>A0AAW2TPL9_9LAMI</name>
<dbReference type="InterPro" id="IPR038077">
    <property type="entry name" value="Troponin_sf"/>
</dbReference>